<dbReference type="GO" id="GO:0003700">
    <property type="term" value="F:DNA-binding transcription factor activity"/>
    <property type="evidence" value="ECO:0007669"/>
    <property type="project" value="InterPro"/>
</dbReference>
<dbReference type="EMBL" id="BOPF01000007">
    <property type="protein sequence ID" value="GIJ45409.1"/>
    <property type="molecule type" value="Genomic_DNA"/>
</dbReference>
<dbReference type="InterPro" id="IPR013325">
    <property type="entry name" value="RNA_pol_sigma_r2"/>
</dbReference>
<protein>
    <submittedName>
        <fullName evidence="1">Uncharacterized protein</fullName>
    </submittedName>
</protein>
<dbReference type="RefSeq" id="WP_203898960.1">
    <property type="nucleotide sequence ID" value="NZ_BOPF01000007.1"/>
</dbReference>
<evidence type="ECO:0000313" key="2">
    <source>
        <dbReference type="Proteomes" id="UP000619260"/>
    </source>
</evidence>
<dbReference type="Gene3D" id="1.10.1740.10">
    <property type="match status" value="1"/>
</dbReference>
<gene>
    <name evidence="1" type="ORF">Val02_22950</name>
</gene>
<dbReference type="GO" id="GO:0006352">
    <property type="term" value="P:DNA-templated transcription initiation"/>
    <property type="evidence" value="ECO:0007669"/>
    <property type="project" value="InterPro"/>
</dbReference>
<keyword evidence="2" id="KW-1185">Reference proteome</keyword>
<reference evidence="1" key="1">
    <citation type="submission" date="2021-01" db="EMBL/GenBank/DDBJ databases">
        <title>Whole genome shotgun sequence of Virgisporangium aliadipatigenens NBRC 105644.</title>
        <authorList>
            <person name="Komaki H."/>
            <person name="Tamura T."/>
        </authorList>
    </citation>
    <scope>NUCLEOTIDE SEQUENCE</scope>
    <source>
        <strain evidence="1">NBRC 105644</strain>
    </source>
</reference>
<dbReference type="AlphaFoldDB" id="A0A8J3YHL6"/>
<dbReference type="Proteomes" id="UP000619260">
    <property type="component" value="Unassembled WGS sequence"/>
</dbReference>
<comment type="caution">
    <text evidence="1">The sequence shown here is derived from an EMBL/GenBank/DDBJ whole genome shotgun (WGS) entry which is preliminary data.</text>
</comment>
<evidence type="ECO:0000313" key="1">
    <source>
        <dbReference type="EMBL" id="GIJ45409.1"/>
    </source>
</evidence>
<accession>A0A8J3YHL6</accession>
<name>A0A8J3YHL6_9ACTN</name>
<proteinExistence type="predicted"/>
<sequence>MSAVVRMRRVHAAHGGPLRRYLLRLTTGDPYVADNLVQETMLRTWTTCRPNPRRCGRGCSSWPDGRSST</sequence>
<organism evidence="1 2">
    <name type="scientific">Virgisporangium aliadipatigenens</name>
    <dbReference type="NCBI Taxonomy" id="741659"/>
    <lineage>
        <taxon>Bacteria</taxon>
        <taxon>Bacillati</taxon>
        <taxon>Actinomycetota</taxon>
        <taxon>Actinomycetes</taxon>
        <taxon>Micromonosporales</taxon>
        <taxon>Micromonosporaceae</taxon>
        <taxon>Virgisporangium</taxon>
    </lineage>
</organism>
<dbReference type="SUPFAM" id="SSF88946">
    <property type="entry name" value="Sigma2 domain of RNA polymerase sigma factors"/>
    <property type="match status" value="1"/>
</dbReference>